<dbReference type="SUPFAM" id="SSF75217">
    <property type="entry name" value="alpha/beta knot"/>
    <property type="match status" value="1"/>
</dbReference>
<dbReference type="InterPro" id="IPR001537">
    <property type="entry name" value="SpoU_MeTrfase"/>
</dbReference>
<dbReference type="Proteomes" id="UP000648239">
    <property type="component" value="Unassembled WGS sequence"/>
</dbReference>
<evidence type="ECO:0000256" key="2">
    <source>
        <dbReference type="ARBA" id="ARBA00022603"/>
    </source>
</evidence>
<comment type="subcellular location">
    <subcellularLocation>
        <location evidence="5">Cytoplasm</location>
    </subcellularLocation>
</comment>
<name>A0A8J6Y9X1_9BACT</name>
<reference evidence="7 8" key="1">
    <citation type="submission" date="2020-08" db="EMBL/GenBank/DDBJ databases">
        <title>Acidobacteriota in marine sediments use diverse sulfur dissimilation pathways.</title>
        <authorList>
            <person name="Wasmund K."/>
        </authorList>
    </citation>
    <scope>NUCLEOTIDE SEQUENCE [LARGE SCALE GENOMIC DNA]</scope>
    <source>
        <strain evidence="7">MAG AM4</strain>
    </source>
</reference>
<dbReference type="GO" id="GO:0160206">
    <property type="term" value="F:tRNA (cytidine(32)/uridine(32)-2'-O)-methyltransferase activity"/>
    <property type="evidence" value="ECO:0007669"/>
    <property type="project" value="UniProtKB-EC"/>
</dbReference>
<dbReference type="GO" id="GO:0005829">
    <property type="term" value="C:cytosol"/>
    <property type="evidence" value="ECO:0007669"/>
    <property type="project" value="TreeGrafter"/>
</dbReference>
<keyword evidence="5" id="KW-0963">Cytoplasm</keyword>
<comment type="catalytic activity">
    <reaction evidence="5">
        <text>cytidine(32) in tRNA + S-adenosyl-L-methionine = 2'-O-methylcytidine(32) in tRNA + S-adenosyl-L-homocysteine + H(+)</text>
        <dbReference type="Rhea" id="RHEA:42932"/>
        <dbReference type="Rhea" id="RHEA-COMP:10288"/>
        <dbReference type="Rhea" id="RHEA-COMP:10289"/>
        <dbReference type="ChEBI" id="CHEBI:15378"/>
        <dbReference type="ChEBI" id="CHEBI:57856"/>
        <dbReference type="ChEBI" id="CHEBI:59789"/>
        <dbReference type="ChEBI" id="CHEBI:74495"/>
        <dbReference type="ChEBI" id="CHEBI:82748"/>
        <dbReference type="EC" id="2.1.1.200"/>
    </reaction>
</comment>
<evidence type="ECO:0000259" key="6">
    <source>
        <dbReference type="Pfam" id="PF00588"/>
    </source>
</evidence>
<sequence length="251" mass="27590">MNRNVRFVLVSPQSPGNVGATARAMLNFGFQDLRIVEPACDPLAKEARKMAVGARKVLEGAEICDSLDQALQGAGAVIGASRRTGRHRWPHIPIQRLEQELGEAARSSEIAVMFGREDSGLTDLELDRCTHLVHIPTSESYPSVNLAQSVLLVAWELHRAGLPATADEGEPMASDQAREAMYGHLEEALRTIGFLKPDNTEVIMRRLRRMYGRIDMSENEVRIVRGMAHQTLWAAGKAGLIENRDDGTGEA</sequence>
<organism evidence="7 8">
    <name type="scientific">Candidatus Polarisedimenticola svalbardensis</name>
    <dbReference type="NCBI Taxonomy" id="2886004"/>
    <lineage>
        <taxon>Bacteria</taxon>
        <taxon>Pseudomonadati</taxon>
        <taxon>Acidobacteriota</taxon>
        <taxon>Candidatus Polarisedimenticolia</taxon>
        <taxon>Candidatus Polarisedimenticolales</taxon>
        <taxon>Candidatus Polarisedimenticolaceae</taxon>
        <taxon>Candidatus Polarisedimenticola</taxon>
    </lineage>
</organism>
<proteinExistence type="inferred from homology"/>
<evidence type="ECO:0000256" key="5">
    <source>
        <dbReference type="RuleBase" id="RU362024"/>
    </source>
</evidence>
<dbReference type="InterPro" id="IPR029028">
    <property type="entry name" value="Alpha/beta_knot_MTases"/>
</dbReference>
<gene>
    <name evidence="5" type="primary">trmJ</name>
    <name evidence="7" type="ORF">IFK94_13960</name>
</gene>
<dbReference type="AlphaFoldDB" id="A0A8J6Y9X1"/>
<evidence type="ECO:0000313" key="8">
    <source>
        <dbReference type="Proteomes" id="UP000648239"/>
    </source>
</evidence>
<dbReference type="InterPro" id="IPR029026">
    <property type="entry name" value="tRNA_m1G_MTases_N"/>
</dbReference>
<dbReference type="PANTHER" id="PTHR42786:SF2">
    <property type="entry name" value="TRNA (CYTIDINE_URIDINE-2'-O-)-METHYLTRANSFERASE TRMJ"/>
    <property type="match status" value="1"/>
</dbReference>
<dbReference type="EMBL" id="JACXWD010000068">
    <property type="protein sequence ID" value="MBD3869221.1"/>
    <property type="molecule type" value="Genomic_DNA"/>
</dbReference>
<dbReference type="Gene3D" id="1.10.8.590">
    <property type="match status" value="1"/>
</dbReference>
<keyword evidence="2 5" id="KW-0489">Methyltransferase</keyword>
<dbReference type="CDD" id="cd18093">
    <property type="entry name" value="SpoU-like_TrmJ"/>
    <property type="match status" value="1"/>
</dbReference>
<evidence type="ECO:0000256" key="3">
    <source>
        <dbReference type="ARBA" id="ARBA00022679"/>
    </source>
</evidence>
<dbReference type="EC" id="2.1.1.200" evidence="5"/>
<dbReference type="Pfam" id="PF00588">
    <property type="entry name" value="SpoU_methylase"/>
    <property type="match status" value="1"/>
</dbReference>
<dbReference type="PIRSF" id="PIRSF004808">
    <property type="entry name" value="LasT"/>
    <property type="match status" value="1"/>
</dbReference>
<keyword evidence="4 5" id="KW-0949">S-adenosyl-L-methionine</keyword>
<comment type="similarity">
    <text evidence="1">Belongs to the class IV-like SAM-binding methyltransferase superfamily. RNA methyltransferase TrmH family.</text>
</comment>
<evidence type="ECO:0000313" key="7">
    <source>
        <dbReference type="EMBL" id="MBD3869221.1"/>
    </source>
</evidence>
<dbReference type="InterPro" id="IPR004384">
    <property type="entry name" value="RNA_MeTrfase_TrmJ/LasT"/>
</dbReference>
<dbReference type="GO" id="GO:0003723">
    <property type="term" value="F:RNA binding"/>
    <property type="evidence" value="ECO:0007669"/>
    <property type="project" value="InterPro"/>
</dbReference>
<keyword evidence="5" id="KW-0819">tRNA processing</keyword>
<evidence type="ECO:0000256" key="1">
    <source>
        <dbReference type="ARBA" id="ARBA00007228"/>
    </source>
</evidence>
<dbReference type="PANTHER" id="PTHR42786">
    <property type="entry name" value="TRNA/RRNA METHYLTRANSFERASE"/>
    <property type="match status" value="1"/>
</dbReference>
<keyword evidence="3" id="KW-0808">Transferase</keyword>
<dbReference type="Gene3D" id="3.40.1280.10">
    <property type="match status" value="1"/>
</dbReference>
<dbReference type="NCBIfam" id="TIGR00050">
    <property type="entry name" value="rRNA_methyl_1"/>
    <property type="match status" value="1"/>
</dbReference>
<feature type="domain" description="tRNA/rRNA methyltransferase SpoU type" evidence="6">
    <location>
        <begin position="5"/>
        <end position="154"/>
    </location>
</feature>
<comment type="caution">
    <text evidence="7">The sequence shown here is derived from an EMBL/GenBank/DDBJ whole genome shotgun (WGS) entry which is preliminary data.</text>
</comment>
<dbReference type="GO" id="GO:0002128">
    <property type="term" value="P:tRNA nucleoside ribose methylation"/>
    <property type="evidence" value="ECO:0007669"/>
    <property type="project" value="TreeGrafter"/>
</dbReference>
<protein>
    <recommendedName>
        <fullName evidence="5">tRNA (cytidine/uridine-2'-O-)-methyltransferase TrmJ</fullName>
        <ecNumber evidence="5">2.1.1.200</ecNumber>
    </recommendedName>
    <alternativeName>
        <fullName evidence="5">tRNA (cytidine(32)/uridine(32)-2'-O)-methyltransferase</fullName>
    </alternativeName>
    <alternativeName>
        <fullName evidence="5">tRNA Cm32/Um32 methyltransferase</fullName>
    </alternativeName>
</protein>
<accession>A0A8J6Y9X1</accession>
<comment type="subunit">
    <text evidence="5">Homodimer.</text>
</comment>
<evidence type="ECO:0000256" key="4">
    <source>
        <dbReference type="ARBA" id="ARBA00022691"/>
    </source>
</evidence>
<comment type="catalytic activity">
    <reaction evidence="5">
        <text>uridine(32) in tRNA + S-adenosyl-L-methionine = 2'-O-methyluridine(32) in tRNA + S-adenosyl-L-homocysteine + H(+)</text>
        <dbReference type="Rhea" id="RHEA:42936"/>
        <dbReference type="Rhea" id="RHEA-COMP:10107"/>
        <dbReference type="Rhea" id="RHEA-COMP:10290"/>
        <dbReference type="ChEBI" id="CHEBI:15378"/>
        <dbReference type="ChEBI" id="CHEBI:57856"/>
        <dbReference type="ChEBI" id="CHEBI:59789"/>
        <dbReference type="ChEBI" id="CHEBI:65315"/>
        <dbReference type="ChEBI" id="CHEBI:74478"/>
        <dbReference type="EC" id="2.1.1.200"/>
    </reaction>
</comment>
<comment type="function">
    <text evidence="5">Catalyzes the formation of 2'O-methylated cytidine (Cm32) or 2'O-methylated uridine (Um32) at position 32 in tRNA.</text>
</comment>